<comment type="caution">
    <text evidence="1">The sequence shown here is derived from an EMBL/GenBank/DDBJ whole genome shotgun (WGS) entry which is preliminary data.</text>
</comment>
<protein>
    <submittedName>
        <fullName evidence="1">Uncharacterized protein</fullName>
    </submittedName>
</protein>
<evidence type="ECO:0000313" key="1">
    <source>
        <dbReference type="EMBL" id="KDN14266.1"/>
    </source>
</evidence>
<sequence>MICWHEDVISLNDSNLNTYNGNVKYVVEKISELAMSVRQSVGGVRSGNALCCARAPM</sequence>
<dbReference type="Proteomes" id="UP000027170">
    <property type="component" value="Unassembled WGS sequence"/>
</dbReference>
<evidence type="ECO:0000313" key="2">
    <source>
        <dbReference type="Proteomes" id="UP000027170"/>
    </source>
</evidence>
<organism evidence="1 2">
    <name type="scientific">Snodgrassella communis</name>
    <dbReference type="NCBI Taxonomy" id="2946699"/>
    <lineage>
        <taxon>Bacteria</taxon>
        <taxon>Pseudomonadati</taxon>
        <taxon>Pseudomonadota</taxon>
        <taxon>Betaproteobacteria</taxon>
        <taxon>Neisseriales</taxon>
        <taxon>Neisseriaceae</taxon>
        <taxon>Snodgrassella</taxon>
    </lineage>
</organism>
<reference evidence="1 2" key="1">
    <citation type="submission" date="2014-03" db="EMBL/GenBank/DDBJ databases">
        <title>The genomes of two eusocial bee gut symbionts.</title>
        <authorList>
            <person name="Kwong W.K."/>
            <person name="Engel P."/>
            <person name="Koch H."/>
            <person name="Moran N.A."/>
        </authorList>
    </citation>
    <scope>NUCLEOTIDE SEQUENCE [LARGE SCALE GENOMIC DNA]</scope>
    <source>
        <strain evidence="2">wkB29</strain>
    </source>
</reference>
<name>A0A836MNU7_9NEIS</name>
<accession>A0A836MNU7</accession>
<proteinExistence type="predicted"/>
<keyword evidence="2" id="KW-1185">Reference proteome</keyword>
<dbReference type="AlphaFoldDB" id="A0A836MNU7"/>
<gene>
    <name evidence="1" type="ORF">SALWKB29_1756</name>
</gene>
<dbReference type="EMBL" id="JFZV01000009">
    <property type="protein sequence ID" value="KDN14266.1"/>
    <property type="molecule type" value="Genomic_DNA"/>
</dbReference>